<dbReference type="Proteomes" id="UP000256845">
    <property type="component" value="Unassembled WGS sequence"/>
</dbReference>
<organism evidence="3 4">
    <name type="scientific">Aestuariispira insulae</name>
    <dbReference type="NCBI Taxonomy" id="1461337"/>
    <lineage>
        <taxon>Bacteria</taxon>
        <taxon>Pseudomonadati</taxon>
        <taxon>Pseudomonadota</taxon>
        <taxon>Alphaproteobacteria</taxon>
        <taxon>Rhodospirillales</taxon>
        <taxon>Kiloniellaceae</taxon>
        <taxon>Aestuariispira</taxon>
    </lineage>
</organism>
<gene>
    <name evidence="3" type="ORF">DFP90_106105</name>
</gene>
<reference evidence="3 4" key="1">
    <citation type="submission" date="2018-07" db="EMBL/GenBank/DDBJ databases">
        <title>Genomic Encyclopedia of Type Strains, Phase III (KMG-III): the genomes of soil and plant-associated and newly described type strains.</title>
        <authorList>
            <person name="Whitman W."/>
        </authorList>
    </citation>
    <scope>NUCLEOTIDE SEQUENCE [LARGE SCALE GENOMIC DNA]</scope>
    <source>
        <strain evidence="3 4">CECT 8488</strain>
    </source>
</reference>
<keyword evidence="4" id="KW-1185">Reference proteome</keyword>
<proteinExistence type="predicted"/>
<dbReference type="Pfam" id="PF01381">
    <property type="entry name" value="HTH_3"/>
    <property type="match status" value="1"/>
</dbReference>
<comment type="caution">
    <text evidence="3">The sequence shown here is derived from an EMBL/GenBank/DDBJ whole genome shotgun (WGS) entry which is preliminary data.</text>
</comment>
<dbReference type="OrthoDB" id="9797172at2"/>
<dbReference type="InterPro" id="IPR001387">
    <property type="entry name" value="Cro/C1-type_HTH"/>
</dbReference>
<dbReference type="EMBL" id="QRDW01000006">
    <property type="protein sequence ID" value="RED49128.1"/>
    <property type="molecule type" value="Genomic_DNA"/>
</dbReference>
<evidence type="ECO:0000313" key="4">
    <source>
        <dbReference type="Proteomes" id="UP000256845"/>
    </source>
</evidence>
<evidence type="ECO:0000256" key="1">
    <source>
        <dbReference type="SAM" id="MobiDB-lite"/>
    </source>
</evidence>
<protein>
    <submittedName>
        <fullName evidence="3">Helix-turn-helix protein</fullName>
    </submittedName>
</protein>
<evidence type="ECO:0000259" key="2">
    <source>
        <dbReference type="PROSITE" id="PS50943"/>
    </source>
</evidence>
<dbReference type="RefSeq" id="WP_115937330.1">
    <property type="nucleotide sequence ID" value="NZ_QRDW01000006.1"/>
</dbReference>
<feature type="region of interest" description="Disordered" evidence="1">
    <location>
        <begin position="1"/>
        <end position="20"/>
    </location>
</feature>
<feature type="domain" description="HTH cro/C1-type" evidence="2">
    <location>
        <begin position="25"/>
        <end position="79"/>
    </location>
</feature>
<dbReference type="Gene3D" id="1.10.260.40">
    <property type="entry name" value="lambda repressor-like DNA-binding domains"/>
    <property type="match status" value="1"/>
</dbReference>
<dbReference type="InterPro" id="IPR010982">
    <property type="entry name" value="Lambda_DNA-bd_dom_sf"/>
</dbReference>
<dbReference type="SUPFAM" id="SSF47413">
    <property type="entry name" value="lambda repressor-like DNA-binding domains"/>
    <property type="match status" value="1"/>
</dbReference>
<dbReference type="SMART" id="SM00530">
    <property type="entry name" value="HTH_XRE"/>
    <property type="match status" value="1"/>
</dbReference>
<name>A0A3D9HI37_9PROT</name>
<sequence length="132" mass="15203">MENCNGNQSGGRRPNDIDRHVGRQIRALRKEKRVTQQELGATAGISFKQIRKYENGENRVSAGMLYSFGKYLNVKVERFFEGLSEVDERAYVDNAEQPRLDELTRLVDNYVRMHDGAARRELLELVRTIASD</sequence>
<accession>A0A3D9HI37</accession>
<dbReference type="AlphaFoldDB" id="A0A3D9HI37"/>
<dbReference type="CDD" id="cd00093">
    <property type="entry name" value="HTH_XRE"/>
    <property type="match status" value="1"/>
</dbReference>
<dbReference type="GO" id="GO:0003677">
    <property type="term" value="F:DNA binding"/>
    <property type="evidence" value="ECO:0007669"/>
    <property type="project" value="InterPro"/>
</dbReference>
<dbReference type="PROSITE" id="PS50943">
    <property type="entry name" value="HTH_CROC1"/>
    <property type="match status" value="1"/>
</dbReference>
<evidence type="ECO:0000313" key="3">
    <source>
        <dbReference type="EMBL" id="RED49128.1"/>
    </source>
</evidence>